<dbReference type="AlphaFoldDB" id="A0A9K3D424"/>
<keyword evidence="4" id="KW-1185">Reference proteome</keyword>
<organism evidence="3 4">
    <name type="scientific">Kipferlia bialata</name>
    <dbReference type="NCBI Taxonomy" id="797122"/>
    <lineage>
        <taxon>Eukaryota</taxon>
        <taxon>Metamonada</taxon>
        <taxon>Carpediemonas-like organisms</taxon>
        <taxon>Kipferlia</taxon>
    </lineage>
</organism>
<proteinExistence type="predicted"/>
<dbReference type="InterPro" id="IPR000225">
    <property type="entry name" value="Armadillo"/>
</dbReference>
<comment type="caution">
    <text evidence="3">The sequence shown here is derived from an EMBL/GenBank/DDBJ whole genome shotgun (WGS) entry which is preliminary data.</text>
</comment>
<evidence type="ECO:0000256" key="2">
    <source>
        <dbReference type="SAM" id="MobiDB-lite"/>
    </source>
</evidence>
<dbReference type="Proteomes" id="UP000265618">
    <property type="component" value="Unassembled WGS sequence"/>
</dbReference>
<sequence>MSLNFRAFNGLEGDISPLAQGGGGGDEGERGERAEGDLGQEGEGVFDDGYEGYDDEEAYLQSLPPLDETETGSGGYGRARSTSLGGTPLEIKVRALLSRVGYANASDSDWGWMVEGERERDPDHVAQALERLSILAAEAPNKQIMYEMGCGRSAIEAMREYTASRLVCKYGAGVLANMGFSDPIKAGLVSLGAVPALLMCLDTHSKDSEVCMWAVGALLNMAFTASTRPVMIEHGVCKAVRHIMQCQTDSKQISAWGQSLCQTLESEAEGE</sequence>
<dbReference type="InterPro" id="IPR011989">
    <property type="entry name" value="ARM-like"/>
</dbReference>
<feature type="region of interest" description="Disordered" evidence="2">
    <location>
        <begin position="14"/>
        <end position="47"/>
    </location>
</feature>
<accession>A0A9K3D424</accession>
<feature type="compositionally biased region" description="Acidic residues" evidence="2">
    <location>
        <begin position="38"/>
        <end position="47"/>
    </location>
</feature>
<gene>
    <name evidence="3" type="ORF">KIPB_010167</name>
</gene>
<dbReference type="EMBL" id="BDIP01003688">
    <property type="protein sequence ID" value="GIQ88010.1"/>
    <property type="molecule type" value="Genomic_DNA"/>
</dbReference>
<dbReference type="OrthoDB" id="26149at2759"/>
<protein>
    <submittedName>
        <fullName evidence="3">Uncharacterized protein</fullName>
    </submittedName>
</protein>
<feature type="repeat" description="ARM" evidence="1">
    <location>
        <begin position="192"/>
        <end position="236"/>
    </location>
</feature>
<evidence type="ECO:0000313" key="3">
    <source>
        <dbReference type="EMBL" id="GIQ88010.1"/>
    </source>
</evidence>
<dbReference type="Gene3D" id="1.25.10.10">
    <property type="entry name" value="Leucine-rich Repeat Variant"/>
    <property type="match status" value="1"/>
</dbReference>
<dbReference type="Pfam" id="PF00514">
    <property type="entry name" value="Arm"/>
    <property type="match status" value="1"/>
</dbReference>
<feature type="compositionally biased region" description="Basic and acidic residues" evidence="2">
    <location>
        <begin position="27"/>
        <end position="36"/>
    </location>
</feature>
<evidence type="ECO:0000256" key="1">
    <source>
        <dbReference type="PROSITE-ProRule" id="PRU00259"/>
    </source>
</evidence>
<reference evidence="3 4" key="1">
    <citation type="journal article" date="2018" name="PLoS ONE">
        <title>The draft genome of Kipferlia bialata reveals reductive genome evolution in fornicate parasites.</title>
        <authorList>
            <person name="Tanifuji G."/>
            <person name="Takabayashi S."/>
            <person name="Kume K."/>
            <person name="Takagi M."/>
            <person name="Nakayama T."/>
            <person name="Kamikawa R."/>
            <person name="Inagaki Y."/>
            <person name="Hashimoto T."/>
        </authorList>
    </citation>
    <scope>NUCLEOTIDE SEQUENCE [LARGE SCALE GENOMIC DNA]</scope>
    <source>
        <strain evidence="3">NY0173</strain>
    </source>
</reference>
<dbReference type="PROSITE" id="PS50176">
    <property type="entry name" value="ARM_REPEAT"/>
    <property type="match status" value="1"/>
</dbReference>
<dbReference type="InterPro" id="IPR016024">
    <property type="entry name" value="ARM-type_fold"/>
</dbReference>
<name>A0A9K3D424_9EUKA</name>
<evidence type="ECO:0000313" key="4">
    <source>
        <dbReference type="Proteomes" id="UP000265618"/>
    </source>
</evidence>
<dbReference type="SUPFAM" id="SSF48371">
    <property type="entry name" value="ARM repeat"/>
    <property type="match status" value="1"/>
</dbReference>